<feature type="non-terminal residue" evidence="4">
    <location>
        <position position="68"/>
    </location>
</feature>
<dbReference type="EMBL" id="JAMKFB020000020">
    <property type="protein sequence ID" value="KAL0164920.1"/>
    <property type="molecule type" value="Genomic_DNA"/>
</dbReference>
<evidence type="ECO:0000256" key="3">
    <source>
        <dbReference type="ARBA" id="ARBA00022777"/>
    </source>
</evidence>
<evidence type="ECO:0000256" key="2">
    <source>
        <dbReference type="ARBA" id="ARBA00022679"/>
    </source>
</evidence>
<protein>
    <recommendedName>
        <fullName evidence="6">Kinase</fullName>
    </recommendedName>
</protein>
<evidence type="ECO:0000256" key="1">
    <source>
        <dbReference type="ARBA" id="ARBA00007374"/>
    </source>
</evidence>
<evidence type="ECO:0000313" key="4">
    <source>
        <dbReference type="EMBL" id="KAL0164920.1"/>
    </source>
</evidence>
<dbReference type="InterPro" id="IPR005522">
    <property type="entry name" value="IPK"/>
</dbReference>
<dbReference type="Pfam" id="PF03770">
    <property type="entry name" value="IPK"/>
    <property type="match status" value="1"/>
</dbReference>
<accession>A0ABD0NUJ0</accession>
<proteinExistence type="inferred from homology"/>
<evidence type="ECO:0000313" key="5">
    <source>
        <dbReference type="Proteomes" id="UP001529510"/>
    </source>
</evidence>
<dbReference type="Proteomes" id="UP001529510">
    <property type="component" value="Unassembled WGS sequence"/>
</dbReference>
<keyword evidence="5" id="KW-1185">Reference proteome</keyword>
<dbReference type="GO" id="GO:0016301">
    <property type="term" value="F:kinase activity"/>
    <property type="evidence" value="ECO:0007669"/>
    <property type="project" value="UniProtKB-KW"/>
</dbReference>
<organism evidence="4 5">
    <name type="scientific">Cirrhinus mrigala</name>
    <name type="common">Mrigala</name>
    <dbReference type="NCBI Taxonomy" id="683832"/>
    <lineage>
        <taxon>Eukaryota</taxon>
        <taxon>Metazoa</taxon>
        <taxon>Chordata</taxon>
        <taxon>Craniata</taxon>
        <taxon>Vertebrata</taxon>
        <taxon>Euteleostomi</taxon>
        <taxon>Actinopterygii</taxon>
        <taxon>Neopterygii</taxon>
        <taxon>Teleostei</taxon>
        <taxon>Ostariophysi</taxon>
        <taxon>Cypriniformes</taxon>
        <taxon>Cyprinidae</taxon>
        <taxon>Labeoninae</taxon>
        <taxon>Labeonini</taxon>
        <taxon>Cirrhinus</taxon>
    </lineage>
</organism>
<dbReference type="InterPro" id="IPR038286">
    <property type="entry name" value="IPK_sf"/>
</dbReference>
<gene>
    <name evidence="4" type="ORF">M9458_040673</name>
</gene>
<feature type="non-terminal residue" evidence="4">
    <location>
        <position position="1"/>
    </location>
</feature>
<dbReference type="Gene3D" id="3.30.470.160">
    <property type="entry name" value="Inositol polyphosphate kinase"/>
    <property type="match status" value="1"/>
</dbReference>
<name>A0ABD0NUJ0_CIRMR</name>
<reference evidence="4 5" key="1">
    <citation type="submission" date="2024-05" db="EMBL/GenBank/DDBJ databases">
        <title>Genome sequencing and assembly of Indian major carp, Cirrhinus mrigala (Hamilton, 1822).</title>
        <authorList>
            <person name="Mohindra V."/>
            <person name="Chowdhury L.M."/>
            <person name="Lal K."/>
            <person name="Jena J.K."/>
        </authorList>
    </citation>
    <scope>NUCLEOTIDE SEQUENCE [LARGE SCALE GENOMIC DNA]</scope>
    <source>
        <strain evidence="4">CM1030</strain>
        <tissue evidence="4">Blood</tissue>
    </source>
</reference>
<comment type="similarity">
    <text evidence="1">Belongs to the inositol phosphokinase (IPK) family.</text>
</comment>
<evidence type="ECO:0008006" key="6">
    <source>
        <dbReference type="Google" id="ProtNLM"/>
    </source>
</evidence>
<keyword evidence="3" id="KW-0418">Kinase</keyword>
<dbReference type="SUPFAM" id="SSF56104">
    <property type="entry name" value="SAICAR synthase-like"/>
    <property type="match status" value="1"/>
</dbReference>
<sequence length="68" mass="7942">TYLEEELTKARKKPSLRADMYQKMIEVDPDAPTAQEHEQKAVTKPRYMQWRETISSTATLGFRIEGIK</sequence>
<keyword evidence="2" id="KW-0808">Transferase</keyword>
<comment type="caution">
    <text evidence="4">The sequence shown here is derived from an EMBL/GenBank/DDBJ whole genome shotgun (WGS) entry which is preliminary data.</text>
</comment>
<dbReference type="AlphaFoldDB" id="A0ABD0NUJ0"/>